<evidence type="ECO:0000313" key="1">
    <source>
        <dbReference type="EMBL" id="KAK9403246.1"/>
    </source>
</evidence>
<dbReference type="AlphaFoldDB" id="A0AAW1BLS8"/>
<keyword evidence="1" id="KW-0645">Protease</keyword>
<accession>A0AAW1BLS8</accession>
<keyword evidence="1" id="KW-0378">Hydrolase</keyword>
<sequence length="177" mass="19812">MNMCYTGLTLPAHRHPSHEALPIKLSNGKKKQYVSLMEKKKPLSNPLLLPPIPNLVPSEWLLRLHAKGRRSYHIFSRDPAAAATMKAPRLALSFLSFGLLLVQQRAELSGLNYLYDNRYAGHKVIRIIPENDQMAETLKILSQQLKVGCCTTGGPVATKQPISHLQGCNYRCTSIKK</sequence>
<protein>
    <submittedName>
        <fullName evidence="1">Carboxypeptidase A6</fullName>
    </submittedName>
</protein>
<comment type="caution">
    <text evidence="1">The sequence shown here is derived from an EMBL/GenBank/DDBJ whole genome shotgun (WGS) entry which is preliminary data.</text>
</comment>
<proteinExistence type="predicted"/>
<dbReference type="EMBL" id="JAOTOJ010000003">
    <property type="protein sequence ID" value="KAK9403246.1"/>
    <property type="molecule type" value="Genomic_DNA"/>
</dbReference>
<dbReference type="Proteomes" id="UP001474421">
    <property type="component" value="Unassembled WGS sequence"/>
</dbReference>
<reference evidence="1 2" key="1">
    <citation type="journal article" date="2024" name="Proc. Natl. Acad. Sci. U.S.A.">
        <title>The genetic regulatory architecture and epigenomic basis for age-related changes in rattlesnake venom.</title>
        <authorList>
            <person name="Hogan M.P."/>
            <person name="Holding M.L."/>
            <person name="Nystrom G.S."/>
            <person name="Colston T.J."/>
            <person name="Bartlett D.A."/>
            <person name="Mason A.J."/>
            <person name="Ellsworth S.A."/>
            <person name="Rautsaw R.M."/>
            <person name="Lawrence K.C."/>
            <person name="Strickland J.L."/>
            <person name="He B."/>
            <person name="Fraser P."/>
            <person name="Margres M.J."/>
            <person name="Gilbert D.M."/>
            <person name="Gibbs H.L."/>
            <person name="Parkinson C.L."/>
            <person name="Rokyta D.R."/>
        </authorList>
    </citation>
    <scope>NUCLEOTIDE SEQUENCE [LARGE SCALE GENOMIC DNA]</scope>
    <source>
        <strain evidence="1">DRR0105</strain>
    </source>
</reference>
<organism evidence="1 2">
    <name type="scientific">Crotalus adamanteus</name>
    <name type="common">Eastern diamondback rattlesnake</name>
    <dbReference type="NCBI Taxonomy" id="8729"/>
    <lineage>
        <taxon>Eukaryota</taxon>
        <taxon>Metazoa</taxon>
        <taxon>Chordata</taxon>
        <taxon>Craniata</taxon>
        <taxon>Vertebrata</taxon>
        <taxon>Euteleostomi</taxon>
        <taxon>Lepidosauria</taxon>
        <taxon>Squamata</taxon>
        <taxon>Bifurcata</taxon>
        <taxon>Unidentata</taxon>
        <taxon>Episquamata</taxon>
        <taxon>Toxicofera</taxon>
        <taxon>Serpentes</taxon>
        <taxon>Colubroidea</taxon>
        <taxon>Viperidae</taxon>
        <taxon>Crotalinae</taxon>
        <taxon>Crotalus</taxon>
    </lineage>
</organism>
<name>A0AAW1BLS8_CROAD</name>
<evidence type="ECO:0000313" key="2">
    <source>
        <dbReference type="Proteomes" id="UP001474421"/>
    </source>
</evidence>
<gene>
    <name evidence="1" type="ORF">NXF25_008073</name>
</gene>
<keyword evidence="1" id="KW-0121">Carboxypeptidase</keyword>
<keyword evidence="2" id="KW-1185">Reference proteome</keyword>
<dbReference type="GO" id="GO:0004180">
    <property type="term" value="F:carboxypeptidase activity"/>
    <property type="evidence" value="ECO:0007669"/>
    <property type="project" value="UniProtKB-KW"/>
</dbReference>